<dbReference type="EnsemblMetazoa" id="MESCA000581-RA">
    <property type="protein sequence ID" value="MESCA000581-PA"/>
    <property type="gene ID" value="MESCA000581"/>
</dbReference>
<reference evidence="2" key="1">
    <citation type="submission" date="2013-02" db="EMBL/GenBank/DDBJ databases">
        <authorList>
            <person name="Hughes D."/>
        </authorList>
    </citation>
    <scope>NUCLEOTIDE SEQUENCE</scope>
    <source>
        <strain>Durham</strain>
        <strain evidence="2">NC isolate 2 -- Noor lab</strain>
    </source>
</reference>
<organism evidence="1 2">
    <name type="scientific">Megaselia scalaris</name>
    <name type="common">Humpbacked fly</name>
    <name type="synonym">Phora scalaris</name>
    <dbReference type="NCBI Taxonomy" id="36166"/>
    <lineage>
        <taxon>Eukaryota</taxon>
        <taxon>Metazoa</taxon>
        <taxon>Ecdysozoa</taxon>
        <taxon>Arthropoda</taxon>
        <taxon>Hexapoda</taxon>
        <taxon>Insecta</taxon>
        <taxon>Pterygota</taxon>
        <taxon>Neoptera</taxon>
        <taxon>Endopterygota</taxon>
        <taxon>Diptera</taxon>
        <taxon>Brachycera</taxon>
        <taxon>Muscomorpha</taxon>
        <taxon>Platypezoidea</taxon>
        <taxon>Phoridae</taxon>
        <taxon>Megaseliini</taxon>
        <taxon>Megaselia</taxon>
    </lineage>
</organism>
<dbReference type="EMBL" id="CAQQ02068770">
    <property type="status" value="NOT_ANNOTATED_CDS"/>
    <property type="molecule type" value="Genomic_DNA"/>
</dbReference>
<protein>
    <submittedName>
        <fullName evidence="1">Uncharacterized protein</fullName>
    </submittedName>
</protein>
<keyword evidence="2" id="KW-1185">Reference proteome</keyword>
<evidence type="ECO:0000313" key="1">
    <source>
        <dbReference type="EnsemblMetazoa" id="MESCA000581-PA"/>
    </source>
</evidence>
<reference evidence="1" key="2">
    <citation type="submission" date="2015-06" db="UniProtKB">
        <authorList>
            <consortium name="EnsemblMetazoa"/>
        </authorList>
    </citation>
    <scope>IDENTIFICATION</scope>
</reference>
<dbReference type="AlphaFoldDB" id="T1GBE9"/>
<sequence length="72" mass="7857">MVHCTRVAVGAIEGSVKKQNGIDISTLMMMDELPGVKSIWGSRSHNVSISFIRYVMTSAHKVLAIKSSYGEC</sequence>
<dbReference type="HOGENOM" id="CLU_2725079_0_0_1"/>
<evidence type="ECO:0000313" key="2">
    <source>
        <dbReference type="Proteomes" id="UP000015102"/>
    </source>
</evidence>
<dbReference type="Proteomes" id="UP000015102">
    <property type="component" value="Unassembled WGS sequence"/>
</dbReference>
<proteinExistence type="predicted"/>
<accession>T1GBE9</accession>
<dbReference type="EMBL" id="CAQQ02068771">
    <property type="status" value="NOT_ANNOTATED_CDS"/>
    <property type="molecule type" value="Genomic_DNA"/>
</dbReference>
<name>T1GBE9_MEGSC</name>